<protein>
    <submittedName>
        <fullName evidence="1">Uncharacterized protein</fullName>
    </submittedName>
</protein>
<sequence length="91" mass="10772">MVFQELASEGNNVGFMVNHLTVEQFDRYVRVWIWKCDITMKKTMPRSTFTKRFYQLWSKAKKIDEKIFDQLLHIIRGLAAIESEPNPVHIG</sequence>
<dbReference type="EMBL" id="WXEX01000003">
    <property type="protein sequence ID" value="MZP42344.1"/>
    <property type="molecule type" value="Genomic_DNA"/>
</dbReference>
<dbReference type="RefSeq" id="WP_161260911.1">
    <property type="nucleotide sequence ID" value="NZ_JAFBDC010000006.1"/>
</dbReference>
<gene>
    <name evidence="1" type="ORF">GTO89_04720</name>
</gene>
<evidence type="ECO:0000313" key="1">
    <source>
        <dbReference type="EMBL" id="MZP42344.1"/>
    </source>
</evidence>
<dbReference type="OrthoDB" id="2083850at2"/>
<name>A0A845LAL5_HELGE</name>
<dbReference type="Proteomes" id="UP000471031">
    <property type="component" value="Unassembled WGS sequence"/>
</dbReference>
<accession>A0A845LAL5</accession>
<keyword evidence="2" id="KW-1185">Reference proteome</keyword>
<evidence type="ECO:0000313" key="2">
    <source>
        <dbReference type="Proteomes" id="UP000471031"/>
    </source>
</evidence>
<proteinExistence type="predicted"/>
<dbReference type="AlphaFoldDB" id="A0A845LAL5"/>
<reference evidence="1 2" key="1">
    <citation type="submission" date="2020-01" db="EMBL/GenBank/DDBJ databases">
        <title>Whole genome sequence of Heliobacterium gestii DSM 11169.</title>
        <authorList>
            <person name="Kyndt J.A."/>
            <person name="Meyer T.E."/>
        </authorList>
    </citation>
    <scope>NUCLEOTIDE SEQUENCE [LARGE SCALE GENOMIC DNA]</scope>
    <source>
        <strain evidence="1 2">DSM 11169</strain>
    </source>
</reference>
<organism evidence="1 2">
    <name type="scientific">Heliomicrobium gestii</name>
    <name type="common">Heliobacterium gestii</name>
    <dbReference type="NCBI Taxonomy" id="2699"/>
    <lineage>
        <taxon>Bacteria</taxon>
        <taxon>Bacillati</taxon>
        <taxon>Bacillota</taxon>
        <taxon>Clostridia</taxon>
        <taxon>Eubacteriales</taxon>
        <taxon>Heliobacteriaceae</taxon>
        <taxon>Heliomicrobium</taxon>
    </lineage>
</organism>
<comment type="caution">
    <text evidence="1">The sequence shown here is derived from an EMBL/GenBank/DDBJ whole genome shotgun (WGS) entry which is preliminary data.</text>
</comment>